<keyword evidence="5 13" id="KW-0963">Cytoplasm</keyword>
<feature type="binding site" evidence="14">
    <location>
        <position position="160"/>
    </location>
    <ligand>
        <name>ATP</name>
        <dbReference type="ChEBI" id="CHEBI:30616"/>
    </ligand>
</feature>
<dbReference type="GO" id="GO:0005737">
    <property type="term" value="C:cytoplasm"/>
    <property type="evidence" value="ECO:0007669"/>
    <property type="project" value="UniProtKB-SubCell"/>
</dbReference>
<dbReference type="PANTHER" id="PTHR17490">
    <property type="entry name" value="SUA5"/>
    <property type="match status" value="1"/>
</dbReference>
<keyword evidence="8 13" id="KW-0548">Nucleotidyltransferase</keyword>
<feature type="binding site" evidence="14">
    <location>
        <position position="85"/>
    </location>
    <ligand>
        <name>L-threonine</name>
        <dbReference type="ChEBI" id="CHEBI:57926"/>
    </ligand>
</feature>
<keyword evidence="18" id="KW-1185">Reference proteome</keyword>
<evidence type="ECO:0000259" key="16">
    <source>
        <dbReference type="PROSITE" id="PS51163"/>
    </source>
</evidence>
<evidence type="ECO:0000256" key="8">
    <source>
        <dbReference type="ARBA" id="ARBA00022695"/>
    </source>
</evidence>
<dbReference type="Gene3D" id="3.90.870.10">
    <property type="entry name" value="DHBP synthase"/>
    <property type="match status" value="1"/>
</dbReference>
<dbReference type="SUPFAM" id="SSF55821">
    <property type="entry name" value="YrdC/RibB"/>
    <property type="match status" value="1"/>
</dbReference>
<dbReference type="InterPro" id="IPR010923">
    <property type="entry name" value="T(6)A37_SUA5"/>
</dbReference>
<feature type="binding site" evidence="14">
    <location>
        <position position="138"/>
    </location>
    <ligand>
        <name>L-threonine</name>
        <dbReference type="ChEBI" id="CHEBI:57926"/>
    </ligand>
</feature>
<dbReference type="InterPro" id="IPR006070">
    <property type="entry name" value="Sua5-like_dom"/>
</dbReference>
<feature type="binding site" evidence="14">
    <location>
        <position position="212"/>
    </location>
    <ligand>
        <name>ATP</name>
        <dbReference type="ChEBI" id="CHEBI:30616"/>
    </ligand>
</feature>
<dbReference type="EC" id="2.7.7.87" evidence="3 13"/>
<keyword evidence="10 13" id="KW-0067">ATP-binding</keyword>
<dbReference type="PIRSF" id="PIRSF004930">
    <property type="entry name" value="Tln_factor_SUA5"/>
    <property type="match status" value="1"/>
</dbReference>
<evidence type="ECO:0000256" key="15">
    <source>
        <dbReference type="SAM" id="MobiDB-lite"/>
    </source>
</evidence>
<evidence type="ECO:0000256" key="1">
    <source>
        <dbReference type="ARBA" id="ARBA00004496"/>
    </source>
</evidence>
<feature type="region of interest" description="Disordered" evidence="15">
    <location>
        <begin position="1"/>
        <end position="26"/>
    </location>
</feature>
<sequence length="357" mass="38136">MTQPIPMSQPIPQRTPQRTPERTTARLTSSPQDIARAAEILRLGGTVAFPTETVYGLGANALDASAVERIFQAKDRPHWDPLIVHVSNRAMLDEVATVSAKAERLLEAFWPGPLTLLLPRTKKISDAVTAGRPLVGVRMPAHPLAHALLEAAGVPLAAPSANRFGRISPTTAAHVLEDLNHRIDAILDGGATTVGVESTVLDPNQTPMILYRPGAITAAMLQPIAGPVTLYQPPQQTPSEPQSLPSPGVGIRHYAPRAQLILVDSESDLQSQLVATQATANNLIGVMLPQGWAIPNTSLEVFPWNSIEDPTALAQTLFAGLRDLDARGVAIILCPMPKPEGLGLAIRDRLKKAAKSK</sequence>
<gene>
    <name evidence="17" type="ORF">HDF09_000538</name>
</gene>
<evidence type="ECO:0000256" key="9">
    <source>
        <dbReference type="ARBA" id="ARBA00022741"/>
    </source>
</evidence>
<dbReference type="GO" id="GO:0061710">
    <property type="term" value="F:L-threonylcarbamoyladenylate synthase"/>
    <property type="evidence" value="ECO:0007669"/>
    <property type="project" value="UniProtKB-EC"/>
</dbReference>
<feature type="binding site" evidence="14">
    <location>
        <position position="168"/>
    </location>
    <ligand>
        <name>ATP</name>
        <dbReference type="ChEBI" id="CHEBI:30616"/>
    </ligand>
</feature>
<keyword evidence="9 13" id="KW-0547">Nucleotide-binding</keyword>
<comment type="function">
    <text evidence="13">Required for the formation of a threonylcarbamoyl group on adenosine at position 37 (t(6)A37) in tRNAs that read codons beginning with adenine.</text>
</comment>
<evidence type="ECO:0000256" key="5">
    <source>
        <dbReference type="ARBA" id="ARBA00022490"/>
    </source>
</evidence>
<comment type="catalytic activity">
    <reaction evidence="12 13">
        <text>L-threonine + hydrogencarbonate + ATP = L-threonylcarbamoyladenylate + diphosphate + H2O</text>
        <dbReference type="Rhea" id="RHEA:36407"/>
        <dbReference type="ChEBI" id="CHEBI:15377"/>
        <dbReference type="ChEBI" id="CHEBI:17544"/>
        <dbReference type="ChEBI" id="CHEBI:30616"/>
        <dbReference type="ChEBI" id="CHEBI:33019"/>
        <dbReference type="ChEBI" id="CHEBI:57926"/>
        <dbReference type="ChEBI" id="CHEBI:73682"/>
        <dbReference type="EC" id="2.7.7.87"/>
    </reaction>
</comment>
<proteinExistence type="inferred from homology"/>
<evidence type="ECO:0000256" key="10">
    <source>
        <dbReference type="ARBA" id="ARBA00022840"/>
    </source>
</evidence>
<dbReference type="Pfam" id="PF01300">
    <property type="entry name" value="Sua5_yciO_yrdC"/>
    <property type="match status" value="1"/>
</dbReference>
<organism evidence="17 18">
    <name type="scientific">Tunturiibacter empetritectus</name>
    <dbReference type="NCBI Taxonomy" id="3069691"/>
    <lineage>
        <taxon>Bacteria</taxon>
        <taxon>Pseudomonadati</taxon>
        <taxon>Acidobacteriota</taxon>
        <taxon>Terriglobia</taxon>
        <taxon>Terriglobales</taxon>
        <taxon>Acidobacteriaceae</taxon>
        <taxon>Tunturiibacter</taxon>
    </lineage>
</organism>
<feature type="binding site" evidence="14">
    <location>
        <position position="198"/>
    </location>
    <ligand>
        <name>L-threonine</name>
        <dbReference type="ChEBI" id="CHEBI:57926"/>
    </ligand>
</feature>
<keyword evidence="7 13" id="KW-0819">tRNA processing</keyword>
<evidence type="ECO:0000256" key="3">
    <source>
        <dbReference type="ARBA" id="ARBA00012584"/>
    </source>
</evidence>
<protein>
    <recommendedName>
        <fullName evidence="4 13">Threonylcarbamoyl-AMP synthase</fullName>
        <shortName evidence="13">TC-AMP synthase</shortName>
        <ecNumber evidence="3 13">2.7.7.87</ecNumber>
    </recommendedName>
    <alternativeName>
        <fullName evidence="11 13">L-threonylcarbamoyladenylate synthase</fullName>
    </alternativeName>
</protein>
<evidence type="ECO:0000256" key="13">
    <source>
        <dbReference type="PIRNR" id="PIRNR004930"/>
    </source>
</evidence>
<dbReference type="EMBL" id="JACHDY010000001">
    <property type="protein sequence ID" value="MBB5315888.1"/>
    <property type="molecule type" value="Genomic_DNA"/>
</dbReference>
<dbReference type="GO" id="GO:0008033">
    <property type="term" value="P:tRNA processing"/>
    <property type="evidence" value="ECO:0007669"/>
    <property type="project" value="UniProtKB-KW"/>
</dbReference>
<dbReference type="FunFam" id="3.90.870.10:FF:000009">
    <property type="entry name" value="Threonylcarbamoyl-AMP synthase, putative"/>
    <property type="match status" value="1"/>
</dbReference>
<evidence type="ECO:0000256" key="11">
    <source>
        <dbReference type="ARBA" id="ARBA00029774"/>
    </source>
</evidence>
<evidence type="ECO:0000256" key="2">
    <source>
        <dbReference type="ARBA" id="ARBA00007663"/>
    </source>
</evidence>
<dbReference type="GO" id="GO:0000049">
    <property type="term" value="F:tRNA binding"/>
    <property type="evidence" value="ECO:0007669"/>
    <property type="project" value="TreeGrafter"/>
</dbReference>
<comment type="subcellular location">
    <subcellularLocation>
        <location evidence="1 13">Cytoplasm</location>
    </subcellularLocation>
</comment>
<reference evidence="17" key="1">
    <citation type="submission" date="2020-08" db="EMBL/GenBank/DDBJ databases">
        <title>Genomic Encyclopedia of Type Strains, Phase IV (KMG-V): Genome sequencing to study the core and pangenomes of soil and plant-associated prokaryotes.</title>
        <authorList>
            <person name="Whitman W."/>
        </authorList>
    </citation>
    <scope>NUCLEOTIDE SEQUENCE [LARGE SCALE GENOMIC DNA]</scope>
    <source>
        <strain evidence="17">M8UP27</strain>
    </source>
</reference>
<name>A0A7W8IES6_9BACT</name>
<evidence type="ECO:0000256" key="12">
    <source>
        <dbReference type="ARBA" id="ARBA00048366"/>
    </source>
</evidence>
<dbReference type="PANTHER" id="PTHR17490:SF16">
    <property type="entry name" value="THREONYLCARBAMOYL-AMP SYNTHASE"/>
    <property type="match status" value="1"/>
</dbReference>
<evidence type="ECO:0000313" key="17">
    <source>
        <dbReference type="EMBL" id="MBB5315888.1"/>
    </source>
</evidence>
<comment type="similarity">
    <text evidence="2 13">Belongs to the SUA5 family.</text>
</comment>
<dbReference type="NCBIfam" id="TIGR00057">
    <property type="entry name" value="L-threonylcarbamoyladenylate synthase"/>
    <property type="match status" value="1"/>
</dbReference>
<dbReference type="Gene3D" id="3.40.50.11030">
    <property type="entry name" value="Threonylcarbamoyl-AMP synthase, C-terminal domain"/>
    <property type="match status" value="1"/>
</dbReference>
<feature type="binding site" evidence="14">
    <location>
        <position position="254"/>
    </location>
    <ligand>
        <name>ATP</name>
        <dbReference type="ChEBI" id="CHEBI:30616"/>
    </ligand>
</feature>
<evidence type="ECO:0000313" key="18">
    <source>
        <dbReference type="Proteomes" id="UP000568106"/>
    </source>
</evidence>
<evidence type="ECO:0000256" key="7">
    <source>
        <dbReference type="ARBA" id="ARBA00022694"/>
    </source>
</evidence>
<evidence type="ECO:0000256" key="14">
    <source>
        <dbReference type="PIRSR" id="PIRSR004930-1"/>
    </source>
</evidence>
<dbReference type="GO" id="GO:0003725">
    <property type="term" value="F:double-stranded RNA binding"/>
    <property type="evidence" value="ECO:0007669"/>
    <property type="project" value="UniProtKB-UniRule"/>
</dbReference>
<dbReference type="AlphaFoldDB" id="A0A7W8IES6"/>
<dbReference type="InterPro" id="IPR017945">
    <property type="entry name" value="DHBP_synth_RibB-like_a/b_dom"/>
</dbReference>
<dbReference type="InterPro" id="IPR038385">
    <property type="entry name" value="Sua5/YwlC_C"/>
</dbReference>
<evidence type="ECO:0000256" key="4">
    <source>
        <dbReference type="ARBA" id="ARBA00015492"/>
    </source>
</evidence>
<dbReference type="GO" id="GO:0005524">
    <property type="term" value="F:ATP binding"/>
    <property type="evidence" value="ECO:0007669"/>
    <property type="project" value="UniProtKB-UniRule"/>
</dbReference>
<dbReference type="Pfam" id="PF03481">
    <property type="entry name" value="Sua5_C"/>
    <property type="match status" value="1"/>
</dbReference>
<dbReference type="Proteomes" id="UP000568106">
    <property type="component" value="Unassembled WGS sequence"/>
</dbReference>
<dbReference type="PROSITE" id="PS51163">
    <property type="entry name" value="YRDC"/>
    <property type="match status" value="1"/>
</dbReference>
<feature type="domain" description="YrdC-like" evidence="16">
    <location>
        <begin position="31"/>
        <end position="216"/>
    </location>
</feature>
<feature type="binding site" evidence="14">
    <location>
        <position position="158"/>
    </location>
    <ligand>
        <name>L-threonine</name>
        <dbReference type="ChEBI" id="CHEBI:57926"/>
    </ligand>
</feature>
<feature type="binding site" evidence="14">
    <location>
        <position position="76"/>
    </location>
    <ligand>
        <name>ATP</name>
        <dbReference type="ChEBI" id="CHEBI:30616"/>
    </ligand>
</feature>
<dbReference type="InterPro" id="IPR050156">
    <property type="entry name" value="TC-AMP_synthase_SUA5"/>
</dbReference>
<accession>A0A7W8IES6</accession>
<feature type="binding site" evidence="14">
    <location>
        <position position="53"/>
    </location>
    <ligand>
        <name>L-threonine</name>
        <dbReference type="ChEBI" id="CHEBI:57926"/>
    </ligand>
</feature>
<keyword evidence="6 13" id="KW-0808">Transferase</keyword>
<comment type="caution">
    <text evidence="17">The sequence shown here is derived from an EMBL/GenBank/DDBJ whole genome shotgun (WGS) entry which is preliminary data.</text>
</comment>
<evidence type="ECO:0000256" key="6">
    <source>
        <dbReference type="ARBA" id="ARBA00022679"/>
    </source>
</evidence>
<dbReference type="InterPro" id="IPR005145">
    <property type="entry name" value="Sua5_C"/>
</dbReference>
<dbReference type="GO" id="GO:0006450">
    <property type="term" value="P:regulation of translational fidelity"/>
    <property type="evidence" value="ECO:0007669"/>
    <property type="project" value="TreeGrafter"/>
</dbReference>